<keyword evidence="7" id="KW-1185">Reference proteome</keyword>
<dbReference type="InterPro" id="IPR024535">
    <property type="entry name" value="RHGA/B-epi-like_pectate_lyase"/>
</dbReference>
<evidence type="ECO:0000256" key="2">
    <source>
        <dbReference type="ARBA" id="ARBA00022801"/>
    </source>
</evidence>
<feature type="domain" description="Rhamnogalacturonase A/B/Epimerase-like pectate lyase" evidence="5">
    <location>
        <begin position="28"/>
        <end position="82"/>
    </location>
</feature>
<gene>
    <name evidence="6" type="ORF">QQS35_07410</name>
</gene>
<keyword evidence="2 4" id="KW-0378">Hydrolase</keyword>
<evidence type="ECO:0000259" key="5">
    <source>
        <dbReference type="Pfam" id="PF12708"/>
    </source>
</evidence>
<dbReference type="InterPro" id="IPR006626">
    <property type="entry name" value="PbH1"/>
</dbReference>
<reference evidence="6 7" key="1">
    <citation type="submission" date="2023-06" db="EMBL/GenBank/DDBJ databases">
        <title>Aquibacillus rhizosphaerae LR5S19.</title>
        <authorList>
            <person name="Sun J.-Q."/>
        </authorList>
    </citation>
    <scope>NUCLEOTIDE SEQUENCE [LARGE SCALE GENOMIC DNA]</scope>
    <source>
        <strain evidence="6 7">LR5S19</strain>
    </source>
</reference>
<name>A0ABT7L362_9BACI</name>
<dbReference type="Pfam" id="PF00295">
    <property type="entry name" value="Glyco_hydro_28"/>
    <property type="match status" value="1"/>
</dbReference>
<protein>
    <submittedName>
        <fullName evidence="6">Glycoside hydrolase family 28 protein</fullName>
    </submittedName>
</protein>
<proteinExistence type="inferred from homology"/>
<dbReference type="SMART" id="SM00710">
    <property type="entry name" value="PbH1"/>
    <property type="match status" value="5"/>
</dbReference>
<evidence type="ECO:0000256" key="4">
    <source>
        <dbReference type="RuleBase" id="RU361169"/>
    </source>
</evidence>
<evidence type="ECO:0000256" key="3">
    <source>
        <dbReference type="ARBA" id="ARBA00023295"/>
    </source>
</evidence>
<dbReference type="PANTHER" id="PTHR31339:SF9">
    <property type="entry name" value="PLASMIN AND FIBRONECTIN-BINDING PROTEIN A"/>
    <property type="match status" value="1"/>
</dbReference>
<dbReference type="Pfam" id="PF12708">
    <property type="entry name" value="Pect-lyase_RHGA_epim"/>
    <property type="match status" value="1"/>
</dbReference>
<sequence>MTSEYKPLENKQIPSFIVDLPIISEERFNVKDYGAIGDGVHLNTEAINKTIEVCSNAGGGTVVIPSGIWLTGPLRLKSKVNLHVEFGSLVLFTDDYKAYPLIMSSFEGEPVVRCQSPIDGEGLEDVAITGKGVFDGSGERWRPVKKWKMTEKQWAKLVESGGTIDEENEIWWPTQKAKNGSSILAELKNKPFVEIEDYLPVREYLRPNLLSLRKSKRILIDGPTFQNSPAWNLHPWLCQHITIRNITVRNPWYSQNGDGLDLESCRYATVTDSVFDVGDDAICIKSGKNEAGRRIAVPSEDILVERCIVYSGHGGVVIGSEMSGGVRNIKVRDCLFSGTDKGIRFKTVRGRGGIVENISIEKIRMNKINQEAIIFQMYYEEEQIDDLEEEVTDGTPVFRNIYMEDIQCTNATSAIVLKGLPEMPLDSITFKKISIVSQNGIEVSNAKKLDFCNMEVDINKGPLMKIKNCDEIFIKEFKNHTQVCTFMDVSGINNRSIKCIDSKVNCEQMLEVATEVNRNQIVIN</sequence>
<dbReference type="InterPro" id="IPR012334">
    <property type="entry name" value="Pectin_lyas_fold"/>
</dbReference>
<dbReference type="Gene3D" id="2.160.20.10">
    <property type="entry name" value="Single-stranded right-handed beta-helix, Pectin lyase-like"/>
    <property type="match status" value="1"/>
</dbReference>
<accession>A0ABT7L362</accession>
<keyword evidence="3 4" id="KW-0326">Glycosidase</keyword>
<dbReference type="InterPro" id="IPR000743">
    <property type="entry name" value="Glyco_hydro_28"/>
</dbReference>
<comment type="similarity">
    <text evidence="1 4">Belongs to the glycosyl hydrolase 28 family.</text>
</comment>
<dbReference type="GO" id="GO:0016787">
    <property type="term" value="F:hydrolase activity"/>
    <property type="evidence" value="ECO:0007669"/>
    <property type="project" value="UniProtKB-KW"/>
</dbReference>
<dbReference type="InterPro" id="IPR051801">
    <property type="entry name" value="GH28_Enzymes"/>
</dbReference>
<dbReference type="RefSeq" id="WP_285931305.1">
    <property type="nucleotide sequence ID" value="NZ_JASTZU010000025.1"/>
</dbReference>
<dbReference type="SUPFAM" id="SSF51126">
    <property type="entry name" value="Pectin lyase-like"/>
    <property type="match status" value="1"/>
</dbReference>
<dbReference type="PANTHER" id="PTHR31339">
    <property type="entry name" value="PECTIN LYASE-RELATED"/>
    <property type="match status" value="1"/>
</dbReference>
<organism evidence="6 7">
    <name type="scientific">Aquibacillus rhizosphaerae</name>
    <dbReference type="NCBI Taxonomy" id="3051431"/>
    <lineage>
        <taxon>Bacteria</taxon>
        <taxon>Bacillati</taxon>
        <taxon>Bacillota</taxon>
        <taxon>Bacilli</taxon>
        <taxon>Bacillales</taxon>
        <taxon>Bacillaceae</taxon>
        <taxon>Aquibacillus</taxon>
    </lineage>
</organism>
<dbReference type="EMBL" id="JASTZU010000025">
    <property type="protein sequence ID" value="MDL4840283.1"/>
    <property type="molecule type" value="Genomic_DNA"/>
</dbReference>
<dbReference type="InterPro" id="IPR011050">
    <property type="entry name" value="Pectin_lyase_fold/virulence"/>
</dbReference>
<dbReference type="PROSITE" id="PS00502">
    <property type="entry name" value="POLYGALACTURONASE"/>
    <property type="match status" value="1"/>
</dbReference>
<evidence type="ECO:0000313" key="7">
    <source>
        <dbReference type="Proteomes" id="UP001235343"/>
    </source>
</evidence>
<evidence type="ECO:0000256" key="1">
    <source>
        <dbReference type="ARBA" id="ARBA00008834"/>
    </source>
</evidence>
<comment type="caution">
    <text evidence="6">The sequence shown here is derived from an EMBL/GenBank/DDBJ whole genome shotgun (WGS) entry which is preliminary data.</text>
</comment>
<evidence type="ECO:0000313" key="6">
    <source>
        <dbReference type="EMBL" id="MDL4840283.1"/>
    </source>
</evidence>
<dbReference type="Proteomes" id="UP001235343">
    <property type="component" value="Unassembled WGS sequence"/>
</dbReference>